<dbReference type="EMBL" id="CAAALY010036921">
    <property type="protein sequence ID" value="VEL18417.1"/>
    <property type="molecule type" value="Genomic_DNA"/>
</dbReference>
<evidence type="ECO:0000313" key="2">
    <source>
        <dbReference type="Proteomes" id="UP000784294"/>
    </source>
</evidence>
<comment type="caution">
    <text evidence="1">The sequence shown here is derived from an EMBL/GenBank/DDBJ whole genome shotgun (WGS) entry which is preliminary data.</text>
</comment>
<organism evidence="1 2">
    <name type="scientific">Protopolystoma xenopodis</name>
    <dbReference type="NCBI Taxonomy" id="117903"/>
    <lineage>
        <taxon>Eukaryota</taxon>
        <taxon>Metazoa</taxon>
        <taxon>Spiralia</taxon>
        <taxon>Lophotrochozoa</taxon>
        <taxon>Platyhelminthes</taxon>
        <taxon>Monogenea</taxon>
        <taxon>Polyopisthocotylea</taxon>
        <taxon>Polystomatidea</taxon>
        <taxon>Polystomatidae</taxon>
        <taxon>Protopolystoma</taxon>
    </lineage>
</organism>
<evidence type="ECO:0000313" key="1">
    <source>
        <dbReference type="EMBL" id="VEL18417.1"/>
    </source>
</evidence>
<proteinExistence type="predicted"/>
<dbReference type="Proteomes" id="UP000784294">
    <property type="component" value="Unassembled WGS sequence"/>
</dbReference>
<protein>
    <submittedName>
        <fullName evidence="1">Uncharacterized protein</fullName>
    </submittedName>
</protein>
<name>A0A448WRI7_9PLAT</name>
<gene>
    <name evidence="1" type="ORF">PXEA_LOCUS11857</name>
</gene>
<sequence length="106" mass="12119">MSLLYKARPHLLDDKESWTHQSVYLARKSPNDRGFESGKTYYSDLVEATTLLQVPDQSNTDTPHDDIFHMAALLKQAVSTVLLQHTLSLLFIHPQHGHKYIMITSN</sequence>
<reference evidence="1" key="1">
    <citation type="submission" date="2018-11" db="EMBL/GenBank/DDBJ databases">
        <authorList>
            <consortium name="Pathogen Informatics"/>
        </authorList>
    </citation>
    <scope>NUCLEOTIDE SEQUENCE</scope>
</reference>
<keyword evidence="2" id="KW-1185">Reference proteome</keyword>
<accession>A0A448WRI7</accession>
<dbReference type="AlphaFoldDB" id="A0A448WRI7"/>